<accession>M5C535</accession>
<name>M5C535_THACB</name>
<evidence type="ECO:0000313" key="1">
    <source>
        <dbReference type="EMBL" id="CCO34150.1"/>
    </source>
</evidence>
<sequence>MRLLSLSESLARSKAQLKKWMSIDSKSTTLSIAPVVQDMWPSFKSLMGQLESSAEVFGPLKSAIGELVRLAEACGLVYQEQNEYREVNLNLSILEGIDKQILEQKLTRMSPSMAATYNSAESIEIKRGGCTPGTRKPQIDLLLEWAQTSDSGKTCWMNGMAGTGKTTILLLLADDP</sequence>
<gene>
    <name evidence="1" type="ORF">BN14_08243</name>
</gene>
<reference evidence="1 2" key="1">
    <citation type="journal article" date="2013" name="J. Biotechnol.">
        <title>Establishment and interpretation of the genome sequence of the phytopathogenic fungus Rhizoctonia solani AG1-IB isolate 7/3/14.</title>
        <authorList>
            <person name="Wibberg D.W."/>
            <person name="Jelonek L.J."/>
            <person name="Rupp O.R."/>
            <person name="Hennig M.H."/>
            <person name="Eikmeyer F.E."/>
            <person name="Goesmann A.G."/>
            <person name="Hartmann A.H."/>
            <person name="Borriss R.B."/>
            <person name="Grosch R.G."/>
            <person name="Puehler A.P."/>
            <person name="Schlueter A.S."/>
        </authorList>
    </citation>
    <scope>NUCLEOTIDE SEQUENCE [LARGE SCALE GENOMIC DNA]</scope>
    <source>
        <strain evidence="2">AG1-IB / isolate 7/3/14</strain>
    </source>
</reference>
<dbReference type="EMBL" id="CAOJ01012664">
    <property type="protein sequence ID" value="CCO34150.1"/>
    <property type="molecule type" value="Genomic_DNA"/>
</dbReference>
<dbReference type="Proteomes" id="UP000012065">
    <property type="component" value="Unassembled WGS sequence"/>
</dbReference>
<organism evidence="1 2">
    <name type="scientific">Thanatephorus cucumeris (strain AG1-IB / isolate 7/3/14)</name>
    <name type="common">Lettuce bottom rot fungus</name>
    <name type="synonym">Rhizoctonia solani</name>
    <dbReference type="NCBI Taxonomy" id="1108050"/>
    <lineage>
        <taxon>Eukaryota</taxon>
        <taxon>Fungi</taxon>
        <taxon>Dikarya</taxon>
        <taxon>Basidiomycota</taxon>
        <taxon>Agaricomycotina</taxon>
        <taxon>Agaricomycetes</taxon>
        <taxon>Cantharellales</taxon>
        <taxon>Ceratobasidiaceae</taxon>
        <taxon>Rhizoctonia</taxon>
        <taxon>Rhizoctonia solani AG-1</taxon>
    </lineage>
</organism>
<dbReference type="AlphaFoldDB" id="M5C535"/>
<proteinExistence type="predicted"/>
<evidence type="ECO:0000313" key="2">
    <source>
        <dbReference type="Proteomes" id="UP000012065"/>
    </source>
</evidence>
<dbReference type="HOGENOM" id="CLU_1526194_0_0_1"/>
<evidence type="ECO:0008006" key="3">
    <source>
        <dbReference type="Google" id="ProtNLM"/>
    </source>
</evidence>
<protein>
    <recommendedName>
        <fullName evidence="3">NACHT domain-containing protein</fullName>
    </recommendedName>
</protein>
<comment type="caution">
    <text evidence="1">The sequence shown here is derived from an EMBL/GenBank/DDBJ whole genome shotgun (WGS) entry which is preliminary data.</text>
</comment>